<organism evidence="1">
    <name type="scientific">Eucalyptus grandis</name>
    <name type="common">Flooded gum</name>
    <dbReference type="NCBI Taxonomy" id="71139"/>
    <lineage>
        <taxon>Eukaryota</taxon>
        <taxon>Viridiplantae</taxon>
        <taxon>Streptophyta</taxon>
        <taxon>Embryophyta</taxon>
        <taxon>Tracheophyta</taxon>
        <taxon>Spermatophyta</taxon>
        <taxon>Magnoliopsida</taxon>
        <taxon>eudicotyledons</taxon>
        <taxon>Gunneridae</taxon>
        <taxon>Pentapetalae</taxon>
        <taxon>rosids</taxon>
        <taxon>malvids</taxon>
        <taxon>Myrtales</taxon>
        <taxon>Myrtaceae</taxon>
        <taxon>Myrtoideae</taxon>
        <taxon>Eucalypteae</taxon>
        <taxon>Eucalyptus</taxon>
    </lineage>
</organism>
<protein>
    <submittedName>
        <fullName evidence="1">Uncharacterized protein</fullName>
    </submittedName>
</protein>
<dbReference type="Gramene" id="KCW87032">
    <property type="protein sequence ID" value="KCW87032"/>
    <property type="gene ID" value="EUGRSUZ_B03579"/>
</dbReference>
<sequence length="78" mass="8970">MNGGSIRKLKPKSQYTDGMCKSCGTMTIGDDGLVENDVHLEAFLFGSYFLWCRRFNRSKYIHVTDCKVKSRVDEERLS</sequence>
<evidence type="ECO:0000313" key="1">
    <source>
        <dbReference type="EMBL" id="KCW87032.1"/>
    </source>
</evidence>
<accession>A0A059D8Y0</accession>
<dbReference type="EMBL" id="KK198754">
    <property type="protein sequence ID" value="KCW87032.1"/>
    <property type="molecule type" value="Genomic_DNA"/>
</dbReference>
<dbReference type="InParanoid" id="A0A059D8Y0"/>
<dbReference type="AlphaFoldDB" id="A0A059D8Y0"/>
<gene>
    <name evidence="1" type="ORF">EUGRSUZ_B03579</name>
</gene>
<proteinExistence type="predicted"/>
<reference evidence="1" key="1">
    <citation type="submission" date="2013-07" db="EMBL/GenBank/DDBJ databases">
        <title>The genome of Eucalyptus grandis.</title>
        <authorList>
            <person name="Schmutz J."/>
            <person name="Hayes R."/>
            <person name="Myburg A."/>
            <person name="Tuskan G."/>
            <person name="Grattapaglia D."/>
            <person name="Rokhsar D.S."/>
        </authorList>
    </citation>
    <scope>NUCLEOTIDE SEQUENCE</scope>
    <source>
        <tissue evidence="1">Leaf extractions</tissue>
    </source>
</reference>
<name>A0A059D8Y0_EUCGR</name>